<proteinExistence type="predicted"/>
<dbReference type="InterPro" id="IPR050611">
    <property type="entry name" value="ABCF"/>
</dbReference>
<feature type="coiled-coil region" evidence="6">
    <location>
        <begin position="229"/>
        <end position="260"/>
    </location>
</feature>
<dbReference type="InterPro" id="IPR027417">
    <property type="entry name" value="P-loop_NTPase"/>
</dbReference>
<evidence type="ECO:0000313" key="9">
    <source>
        <dbReference type="Proteomes" id="UP001189757"/>
    </source>
</evidence>
<accession>A0ABM9K478</accession>
<evidence type="ECO:0000259" key="7">
    <source>
        <dbReference type="PROSITE" id="PS50893"/>
    </source>
</evidence>
<feature type="domain" description="ABC transporter" evidence="7">
    <location>
        <begin position="1"/>
        <end position="245"/>
    </location>
</feature>
<dbReference type="NCBIfam" id="NF011646">
    <property type="entry name" value="PRK15064.1"/>
    <property type="match status" value="1"/>
</dbReference>
<keyword evidence="9" id="KW-1185">Reference proteome</keyword>
<evidence type="ECO:0000313" key="8">
    <source>
        <dbReference type="EMBL" id="CAJ0811998.1"/>
    </source>
</evidence>
<dbReference type="Pfam" id="PF00005">
    <property type="entry name" value="ABC_tran"/>
    <property type="match status" value="2"/>
</dbReference>
<keyword evidence="5 8" id="KW-0067">ATP-binding</keyword>
<evidence type="ECO:0000256" key="2">
    <source>
        <dbReference type="ARBA" id="ARBA00022519"/>
    </source>
</evidence>
<dbReference type="PANTHER" id="PTHR19211">
    <property type="entry name" value="ATP-BINDING TRANSPORT PROTEIN-RELATED"/>
    <property type="match status" value="1"/>
</dbReference>
<dbReference type="CDD" id="cd03221">
    <property type="entry name" value="ABCF_EF-3"/>
    <property type="match status" value="2"/>
</dbReference>
<dbReference type="InterPro" id="IPR003439">
    <property type="entry name" value="ABC_transporter-like_ATP-bd"/>
</dbReference>
<dbReference type="Proteomes" id="UP001189757">
    <property type="component" value="Unassembled WGS sequence"/>
</dbReference>
<dbReference type="InterPro" id="IPR032781">
    <property type="entry name" value="ABC_tran_Xtn"/>
</dbReference>
<organism evidence="8 9">
    <name type="scientific">Ralstonia flaminis</name>
    <dbReference type="NCBI Taxonomy" id="3058597"/>
    <lineage>
        <taxon>Bacteria</taxon>
        <taxon>Pseudomonadati</taxon>
        <taxon>Pseudomonadota</taxon>
        <taxon>Betaproteobacteria</taxon>
        <taxon>Burkholderiales</taxon>
        <taxon>Burkholderiaceae</taxon>
        <taxon>Ralstonia</taxon>
    </lineage>
</organism>
<evidence type="ECO:0000256" key="5">
    <source>
        <dbReference type="ARBA" id="ARBA00022840"/>
    </source>
</evidence>
<sequence length="532" mass="59664">MQFGPKPLFENISVKFGEGNRYGLIGANGCGKSTFMKILGGDLEPSAGNVMLEPGVRLGKLRQDQFAYEDMRVLDVVMMGHTEMWAAAQERDAIYANPEATDDDYMKAADLEAKYAEYDGYTAEARAGELLLGVGIPTDQHSGPMSGVAPGWKLRVLLAQALFSNPDVLLLDEPTNNLDINTIRWLESVLNERNSTMIIISHDRHFLNSVCTHMADMDYGTLKVYPGNYDDYMEASMQARERLQAANARAKERISDLQDFVRRFSANKSKARQATSRLKMIDKIKVEDIKPSSRQNPFVRFEFEKKLHNLAVETENARKTYDRKIFDNLTMAVRAGERIAIIGENGAGKTTLLRSLLNGAVKTGVQRGIEIDGGTVKWAEHANVGYMPQDTYEEFPEDRDLMDWMSQWTQAGDDDQSLRGTMGRLLFSADDIKKSVKVLSGGEKGRMIWGKLMLGRHNVLALDEPTNHMDMESIESLQIALDKFEGTLIFVSHDRELISALATRIIEVRPNGTLTDYLGTYDEYLQSQGVEV</sequence>
<evidence type="ECO:0000256" key="3">
    <source>
        <dbReference type="ARBA" id="ARBA00022737"/>
    </source>
</evidence>
<dbReference type="EMBL" id="CATZLL010000004">
    <property type="protein sequence ID" value="CAJ0811998.1"/>
    <property type="molecule type" value="Genomic_DNA"/>
</dbReference>
<reference evidence="8 9" key="1">
    <citation type="submission" date="2023-07" db="EMBL/GenBank/DDBJ databases">
        <authorList>
            <person name="Peeters C."/>
        </authorList>
    </citation>
    <scope>NUCLEOTIDE SEQUENCE [LARGE SCALE GENOMIC DNA]</scope>
    <source>
        <strain evidence="8 9">LMG 18101</strain>
    </source>
</reference>
<name>A0ABM9K478_9RALS</name>
<keyword evidence="3" id="KW-0677">Repeat</keyword>
<keyword evidence="6" id="KW-0175">Coiled coil</keyword>
<dbReference type="SUPFAM" id="SSF52540">
    <property type="entry name" value="P-loop containing nucleoside triphosphate hydrolases"/>
    <property type="match status" value="2"/>
</dbReference>
<gene>
    <name evidence="8" type="primary">ybiT</name>
    <name evidence="8" type="ORF">LMG18101_01421</name>
</gene>
<evidence type="ECO:0000256" key="1">
    <source>
        <dbReference type="ARBA" id="ARBA00022475"/>
    </source>
</evidence>
<keyword evidence="2" id="KW-0472">Membrane</keyword>
<keyword evidence="1" id="KW-1003">Cell membrane</keyword>
<dbReference type="Pfam" id="PF12848">
    <property type="entry name" value="ABC_tran_Xtn"/>
    <property type="match status" value="1"/>
</dbReference>
<protein>
    <submittedName>
        <fullName evidence="8">ABC transporter ATP-binding protein YbiT</fullName>
    </submittedName>
</protein>
<dbReference type="InterPro" id="IPR003593">
    <property type="entry name" value="AAA+_ATPase"/>
</dbReference>
<keyword evidence="2" id="KW-0997">Cell inner membrane</keyword>
<dbReference type="PROSITE" id="PS50893">
    <property type="entry name" value="ABC_TRANSPORTER_2"/>
    <property type="match status" value="2"/>
</dbReference>
<dbReference type="Gene3D" id="3.40.50.300">
    <property type="entry name" value="P-loop containing nucleotide triphosphate hydrolases"/>
    <property type="match status" value="2"/>
</dbReference>
<keyword evidence="4" id="KW-0547">Nucleotide-binding</keyword>
<dbReference type="PANTHER" id="PTHR19211:SF96">
    <property type="entry name" value="ATP-BINDING PROTEIN YBIT-RELATED"/>
    <property type="match status" value="1"/>
</dbReference>
<dbReference type="SMART" id="SM00382">
    <property type="entry name" value="AAA"/>
    <property type="match status" value="2"/>
</dbReference>
<feature type="domain" description="ABC transporter" evidence="7">
    <location>
        <begin position="305"/>
        <end position="530"/>
    </location>
</feature>
<evidence type="ECO:0000256" key="4">
    <source>
        <dbReference type="ARBA" id="ARBA00022741"/>
    </source>
</evidence>
<dbReference type="GO" id="GO:0005524">
    <property type="term" value="F:ATP binding"/>
    <property type="evidence" value="ECO:0007669"/>
    <property type="project" value="UniProtKB-KW"/>
</dbReference>
<comment type="caution">
    <text evidence="8">The sequence shown here is derived from an EMBL/GenBank/DDBJ whole genome shotgun (WGS) entry which is preliminary data.</text>
</comment>
<evidence type="ECO:0000256" key="6">
    <source>
        <dbReference type="SAM" id="Coils"/>
    </source>
</evidence>